<sequence length="662" mass="74206">MPPDSDTIVVQQPGIRLPSPNPCDQPADEMDVEESQSTDDEEQDLATPTQNTATQPNIFEIPILPPNKRQANFSPEILHRGKNLFQNINTRKPIAKDSEQAIYWARDLILQASTMAQSHVSQNKLLELLDVFRDFTEKGRVTNQITDKLSTQLAYHSATLTTASQQATKTIKNAVYLATQKTTNQPKVTSTDTSKNQTKSSYATIAAQNKTATWTTVLPKKKQNTKKPNSYYQVVLTLLQTQPADPLQARNKVNEAFAKAGIEGPVIQAVTTSRKNNLILTTTAKYSGDFLLQNKNVWQELFPLAKAQLLESWTKVIVHNVPTTFEGAENLEILRSEVPTYNMGLQIVGNPYWLSRNWQDKANSSVVIAFKTEEEARKLGARITILGQNLLTEKYRATPATTQCLNCQAFEKIKILQVNLNKSAHATEATLQLAIELKASIIAVQEPWLIPTRNSDYSTTRSVLYSAYTQFLPPSNPHIRPRVLFYISRTLEAETFLLARFAPDPDAMALVVKGKDYRFNVFNVYNEKDATGTKTIPRALLHTRLPEASILLLDANEHHPWWDPQCSTTSQGAQPFVDWIEEQDLALLNTPGTGTFFRPHLSREPVLDLSLVTPDLAEKAIDWQVTTETGSDHYGLLFSIQTNTDLVDNPTSQPRYDTSKAD</sequence>
<organism evidence="3 4">
    <name type="scientific">Pyrenophora tritici-repentis</name>
    <dbReference type="NCBI Taxonomy" id="45151"/>
    <lineage>
        <taxon>Eukaryota</taxon>
        <taxon>Fungi</taxon>
        <taxon>Dikarya</taxon>
        <taxon>Ascomycota</taxon>
        <taxon>Pezizomycotina</taxon>
        <taxon>Dothideomycetes</taxon>
        <taxon>Pleosporomycetidae</taxon>
        <taxon>Pleosporales</taxon>
        <taxon>Pleosporineae</taxon>
        <taxon>Pleosporaceae</taxon>
        <taxon>Pyrenophora</taxon>
    </lineage>
</organism>
<dbReference type="GO" id="GO:0003824">
    <property type="term" value="F:catalytic activity"/>
    <property type="evidence" value="ECO:0007669"/>
    <property type="project" value="InterPro"/>
</dbReference>
<dbReference type="KEGG" id="ptrr:90957111"/>
<evidence type="ECO:0000313" key="4">
    <source>
        <dbReference type="Proteomes" id="UP000245464"/>
    </source>
</evidence>
<comment type="caution">
    <text evidence="3">The sequence shown here is derived from an EMBL/GenBank/DDBJ whole genome shotgun (WGS) entry which is preliminary data.</text>
</comment>
<evidence type="ECO:0000256" key="1">
    <source>
        <dbReference type="SAM" id="MobiDB-lite"/>
    </source>
</evidence>
<evidence type="ECO:0000259" key="2">
    <source>
        <dbReference type="Pfam" id="PF14529"/>
    </source>
</evidence>
<feature type="domain" description="Endonuclease/exonuclease/phosphatase" evidence="2">
    <location>
        <begin position="520"/>
        <end position="635"/>
    </location>
</feature>
<dbReference type="InterPro" id="IPR005135">
    <property type="entry name" value="Endo/exonuclease/phosphatase"/>
</dbReference>
<dbReference type="EMBL" id="NQIK02000006">
    <property type="protein sequence ID" value="KAF7569575.1"/>
    <property type="molecule type" value="Genomic_DNA"/>
</dbReference>
<dbReference type="Gene3D" id="3.60.10.10">
    <property type="entry name" value="Endonuclease/exonuclease/phosphatase"/>
    <property type="match status" value="1"/>
</dbReference>
<name>A0A834VMV2_9PLEO</name>
<evidence type="ECO:0000313" key="3">
    <source>
        <dbReference type="EMBL" id="KAF7569575.1"/>
    </source>
</evidence>
<dbReference type="RefSeq" id="XP_065961578.1">
    <property type="nucleotide sequence ID" value="XM_066108393.1"/>
</dbReference>
<feature type="region of interest" description="Disordered" evidence="1">
    <location>
        <begin position="1"/>
        <end position="53"/>
    </location>
</feature>
<proteinExistence type="predicted"/>
<dbReference type="Pfam" id="PF14529">
    <property type="entry name" value="Exo_endo_phos_2"/>
    <property type="match status" value="1"/>
</dbReference>
<dbReference type="InterPro" id="IPR036691">
    <property type="entry name" value="Endo/exonu/phosph_ase_sf"/>
</dbReference>
<accession>A0A834VMV2</accession>
<gene>
    <name evidence="3" type="ORF">PtrM4_119900</name>
</gene>
<protein>
    <recommendedName>
        <fullName evidence="2">Endonuclease/exonuclease/phosphatase domain-containing protein</fullName>
    </recommendedName>
</protein>
<feature type="compositionally biased region" description="Acidic residues" evidence="1">
    <location>
        <begin position="26"/>
        <end position="44"/>
    </location>
</feature>
<reference evidence="3" key="1">
    <citation type="journal article" date="2018" name="BMC Genomics">
        <title>Comparative genomics of the wheat fungal pathogen Pyrenophora tritici-repentis reveals chromosomal variations and genome plasticity.</title>
        <authorList>
            <person name="Moolhuijzen P."/>
            <person name="See P.T."/>
            <person name="Hane J.K."/>
            <person name="Shi G."/>
            <person name="Liu Z."/>
            <person name="Oliver R.P."/>
            <person name="Moffat C.S."/>
        </authorList>
    </citation>
    <scope>NUCLEOTIDE SEQUENCE [LARGE SCALE GENOMIC DNA]</scope>
    <source>
        <strain evidence="3">M4</strain>
    </source>
</reference>
<dbReference type="AlphaFoldDB" id="A0A834VMV2"/>
<dbReference type="Proteomes" id="UP000245464">
    <property type="component" value="Chromosome 6"/>
</dbReference>
<dbReference type="SUPFAM" id="SSF56219">
    <property type="entry name" value="DNase I-like"/>
    <property type="match status" value="1"/>
</dbReference>
<dbReference type="GeneID" id="90957111"/>